<dbReference type="AlphaFoldDB" id="A0A9D4RZE4"/>
<evidence type="ECO:0000313" key="1">
    <source>
        <dbReference type="EMBL" id="KAH3884623.1"/>
    </source>
</evidence>
<reference evidence="1" key="1">
    <citation type="journal article" date="2019" name="bioRxiv">
        <title>The Genome of the Zebra Mussel, Dreissena polymorpha: A Resource for Invasive Species Research.</title>
        <authorList>
            <person name="McCartney M.A."/>
            <person name="Auch B."/>
            <person name="Kono T."/>
            <person name="Mallez S."/>
            <person name="Zhang Y."/>
            <person name="Obille A."/>
            <person name="Becker A."/>
            <person name="Abrahante J.E."/>
            <person name="Garbe J."/>
            <person name="Badalamenti J.P."/>
            <person name="Herman A."/>
            <person name="Mangelson H."/>
            <person name="Liachko I."/>
            <person name="Sullivan S."/>
            <person name="Sone E.D."/>
            <person name="Koren S."/>
            <person name="Silverstein K.A.T."/>
            <person name="Beckman K.B."/>
            <person name="Gohl D.M."/>
        </authorList>
    </citation>
    <scope>NUCLEOTIDE SEQUENCE</scope>
    <source>
        <strain evidence="1">Duluth1</strain>
        <tissue evidence="1">Whole animal</tissue>
    </source>
</reference>
<dbReference type="EMBL" id="JAIWYP010000001">
    <property type="protein sequence ID" value="KAH3884623.1"/>
    <property type="molecule type" value="Genomic_DNA"/>
</dbReference>
<gene>
    <name evidence="1" type="ORF">DPMN_008606</name>
</gene>
<organism evidence="1 2">
    <name type="scientific">Dreissena polymorpha</name>
    <name type="common">Zebra mussel</name>
    <name type="synonym">Mytilus polymorpha</name>
    <dbReference type="NCBI Taxonomy" id="45954"/>
    <lineage>
        <taxon>Eukaryota</taxon>
        <taxon>Metazoa</taxon>
        <taxon>Spiralia</taxon>
        <taxon>Lophotrochozoa</taxon>
        <taxon>Mollusca</taxon>
        <taxon>Bivalvia</taxon>
        <taxon>Autobranchia</taxon>
        <taxon>Heteroconchia</taxon>
        <taxon>Euheterodonta</taxon>
        <taxon>Imparidentia</taxon>
        <taxon>Neoheterodontei</taxon>
        <taxon>Myida</taxon>
        <taxon>Dreissenoidea</taxon>
        <taxon>Dreissenidae</taxon>
        <taxon>Dreissena</taxon>
    </lineage>
</organism>
<reference evidence="1" key="2">
    <citation type="submission" date="2020-11" db="EMBL/GenBank/DDBJ databases">
        <authorList>
            <person name="McCartney M.A."/>
            <person name="Auch B."/>
            <person name="Kono T."/>
            <person name="Mallez S."/>
            <person name="Becker A."/>
            <person name="Gohl D.M."/>
            <person name="Silverstein K.A.T."/>
            <person name="Koren S."/>
            <person name="Bechman K.B."/>
            <person name="Herman A."/>
            <person name="Abrahante J.E."/>
            <person name="Garbe J."/>
        </authorList>
    </citation>
    <scope>NUCLEOTIDE SEQUENCE</scope>
    <source>
        <strain evidence="1">Duluth1</strain>
        <tissue evidence="1">Whole animal</tissue>
    </source>
</reference>
<evidence type="ECO:0000313" key="2">
    <source>
        <dbReference type="Proteomes" id="UP000828390"/>
    </source>
</evidence>
<accession>A0A9D4RZE4</accession>
<dbReference type="Proteomes" id="UP000828390">
    <property type="component" value="Unassembled WGS sequence"/>
</dbReference>
<comment type="caution">
    <text evidence="1">The sequence shown here is derived from an EMBL/GenBank/DDBJ whole genome shotgun (WGS) entry which is preliminary data.</text>
</comment>
<sequence length="67" mass="7346">MDPEQRDSPAIRPDELCVPTRPARPSITYASPCYSRSSPALCENQLSVQAPGARLLGPRDEAYEITT</sequence>
<protein>
    <submittedName>
        <fullName evidence="1">Uncharacterized protein</fullName>
    </submittedName>
</protein>
<keyword evidence="2" id="KW-1185">Reference proteome</keyword>
<name>A0A9D4RZE4_DREPO</name>
<proteinExistence type="predicted"/>